<gene>
    <name evidence="1" type="ORF">UN65_10615</name>
</gene>
<reference evidence="1 2" key="2">
    <citation type="submission" date="2019-05" db="EMBL/GenBank/DDBJ databases">
        <authorList>
            <person name="Ravantti J.J."/>
        </authorList>
    </citation>
    <scope>NUCLEOTIDE SEQUENCE [LARGE SCALE GENOMIC DNA]</scope>
    <source>
        <strain evidence="1 2">B185</strain>
    </source>
</reference>
<dbReference type="Proteomes" id="UP000304840">
    <property type="component" value="Chromosome"/>
</dbReference>
<evidence type="ECO:0000313" key="1">
    <source>
        <dbReference type="EMBL" id="AMO20728.1"/>
    </source>
</evidence>
<dbReference type="EMBL" id="CP010992">
    <property type="protein sequence ID" value="AMO20728.1"/>
    <property type="molecule type" value="Genomic_DNA"/>
</dbReference>
<name>A0AAI8GB95_9FLAO</name>
<dbReference type="RefSeq" id="WP_138425530.1">
    <property type="nucleotide sequence ID" value="NZ_CP010992.1"/>
</dbReference>
<dbReference type="AlphaFoldDB" id="A0AAI8GB95"/>
<sequence length="191" mass="23028">MIQKNLNSYPLEYQVQILREILMLEYPFELQDLIDYESNLDFNIISKNHQIHWSIEILKHFKDKWDWVAIQSNPFVYSYCNIGLFLSEYVKQKPFKCKCDLKLEFCSKDQLCIPNYDYILLRPTNINPLHEKFTNWVKHLIEERFFNSISLGHFLLYDNIIEDINDYVEDKAPARNNDVIDSDFNEDEVPF</sequence>
<evidence type="ECO:0000313" key="2">
    <source>
        <dbReference type="Proteomes" id="UP000304840"/>
    </source>
</evidence>
<organism evidence="1 2">
    <name type="scientific">Flavobacterium columnare</name>
    <dbReference type="NCBI Taxonomy" id="996"/>
    <lineage>
        <taxon>Bacteria</taxon>
        <taxon>Pseudomonadati</taxon>
        <taxon>Bacteroidota</taxon>
        <taxon>Flavobacteriia</taxon>
        <taxon>Flavobacteriales</taxon>
        <taxon>Flavobacteriaceae</taxon>
        <taxon>Flavobacterium</taxon>
    </lineage>
</organism>
<reference evidence="2" key="1">
    <citation type="submission" date="2016-03" db="EMBL/GenBank/DDBJ databases">
        <title>Flavobacterium columnare strain B185, complete genome.</title>
        <authorList>
            <person name="Sundberg L.-R."/>
            <person name="Papponen P."/>
            <person name="Laanto E."/>
        </authorList>
    </citation>
    <scope>NUCLEOTIDE SEQUENCE [LARGE SCALE GENOMIC DNA]</scope>
    <source>
        <strain evidence="2">B185</strain>
    </source>
</reference>
<proteinExistence type="predicted"/>
<accession>A0AAI8GB95</accession>
<protein>
    <submittedName>
        <fullName evidence="1">Uncharacterized protein</fullName>
    </submittedName>
</protein>